<dbReference type="Pfam" id="PF02225">
    <property type="entry name" value="PA"/>
    <property type="match status" value="1"/>
</dbReference>
<protein>
    <recommendedName>
        <fullName evidence="11">RING-type domain-containing protein</fullName>
    </recommendedName>
</protein>
<dbReference type="Gene3D" id="3.30.40.10">
    <property type="entry name" value="Zinc/RING finger domain, C3HC4 (zinc finger)"/>
    <property type="match status" value="1"/>
</dbReference>
<gene>
    <name evidence="12" type="ORF">EPUL_006244</name>
</gene>
<comment type="caution">
    <text evidence="12">The sequence shown here is derived from an EMBL/GenBank/DDBJ whole genome shotgun (WGS) entry which is preliminary data.</text>
</comment>
<evidence type="ECO:0000256" key="10">
    <source>
        <dbReference type="SAM" id="Phobius"/>
    </source>
</evidence>
<evidence type="ECO:0000313" key="12">
    <source>
        <dbReference type="EMBL" id="POS82957.1"/>
    </source>
</evidence>
<dbReference type="InterPro" id="IPR013083">
    <property type="entry name" value="Znf_RING/FYVE/PHD"/>
</dbReference>
<feature type="compositionally biased region" description="Polar residues" evidence="9">
    <location>
        <begin position="665"/>
        <end position="678"/>
    </location>
</feature>
<keyword evidence="2 10" id="KW-0812">Transmembrane</keyword>
<feature type="compositionally biased region" description="Basic and acidic residues" evidence="9">
    <location>
        <begin position="694"/>
        <end position="704"/>
    </location>
</feature>
<keyword evidence="13" id="KW-1185">Reference proteome</keyword>
<evidence type="ECO:0000256" key="1">
    <source>
        <dbReference type="ARBA" id="ARBA00004370"/>
    </source>
</evidence>
<evidence type="ECO:0000256" key="5">
    <source>
        <dbReference type="ARBA" id="ARBA00022833"/>
    </source>
</evidence>
<accession>A0A2S4PLR6</accession>
<evidence type="ECO:0000256" key="4">
    <source>
        <dbReference type="ARBA" id="ARBA00022771"/>
    </source>
</evidence>
<dbReference type="Pfam" id="PF13639">
    <property type="entry name" value="zf-RING_2"/>
    <property type="match status" value="1"/>
</dbReference>
<name>A0A2S4PLR6_9PEZI</name>
<dbReference type="CDD" id="cd16454">
    <property type="entry name" value="RING-H2_PA-TM-RING"/>
    <property type="match status" value="1"/>
</dbReference>
<evidence type="ECO:0000313" key="13">
    <source>
        <dbReference type="Proteomes" id="UP000237438"/>
    </source>
</evidence>
<keyword evidence="6 10" id="KW-1133">Transmembrane helix</keyword>
<dbReference type="SUPFAM" id="SSF57850">
    <property type="entry name" value="RING/U-box"/>
    <property type="match status" value="1"/>
</dbReference>
<feature type="region of interest" description="Disordered" evidence="9">
    <location>
        <begin position="444"/>
        <end position="541"/>
    </location>
</feature>
<dbReference type="GO" id="GO:0016020">
    <property type="term" value="C:membrane"/>
    <property type="evidence" value="ECO:0007669"/>
    <property type="project" value="UniProtKB-SubCell"/>
</dbReference>
<proteinExistence type="predicted"/>
<feature type="transmembrane region" description="Helical" evidence="10">
    <location>
        <begin position="588"/>
        <end position="608"/>
    </location>
</feature>
<evidence type="ECO:0000256" key="3">
    <source>
        <dbReference type="ARBA" id="ARBA00022723"/>
    </source>
</evidence>
<dbReference type="InterPro" id="IPR011016">
    <property type="entry name" value="Znf_RING-CH"/>
</dbReference>
<evidence type="ECO:0000256" key="6">
    <source>
        <dbReference type="ARBA" id="ARBA00022989"/>
    </source>
</evidence>
<dbReference type="GO" id="GO:0005737">
    <property type="term" value="C:cytoplasm"/>
    <property type="evidence" value="ECO:0007669"/>
    <property type="project" value="TreeGrafter"/>
</dbReference>
<keyword evidence="7 10" id="KW-0472">Membrane</keyword>
<sequence>MRPPQIVIAVIFSLITVLTIFSLRSSQPSQLSSLPSDSASSGTRAFFSFHAPFSLFPPSALISLTHDNKTAFLARPAAFGPSILPTGLSGQVWIGGGFDGIASSSELGCSDVQGWGTSYANSHLASSDWDISSDRSLKPISNLKSSGQSGSEDGSYKVSSVKSKSWIDNFIRTKPATDDYLYHPLSTTNSLNLNERKSIKSNENHSDIQSIQEAAEIAGKVVLLNRGGCGFLEKVKWSQRRGAIALIVGANTKGGPLVQMYARGDTSSITIPSVFTSYTTAKLLYNLATSRQLNGDKGDRDMKLNSISKNHKKEKGFDILYNSNKPQESNKLNVVGGKMSSSQSDKTDLSIATEKSGWFGSFFARSNEMTPKLDQSRPPSSGQLDWTLVDDRRESRKKERLMVSKKTSILENSKMIRQPLQKDVPDDDFVIGIQDWRDPDLAESYKAGKFEPSKKSPSSSSGTLRIENEHELPITQRHSFGALTGTPERVSSLEGGSITPSSGEYALEYHEKKSKTEPNEISKTHRKDHPNVHSTAFDNDAGKIGTNSQIKEYFVDQDEKYQRDEEHHEGLWVTLSSSSGASPFLDTLLVLVVSPLVTLTIVYILLLIRSRYRQQKWRAPKSVVERLPVRTYQKKNLAGTDSPRLPNFPSLSVTTPLLQGIPKPYSTSQTSNNASESSGLFRKSSQKQSRNNNKRRDPGYEKTTIKSGMFQNQIETQTECVVCLEEYIDGVSRIMALPCGHEFHVECITPWLTTRRRTCPMCKGDVVRSLARASRYDTFKDDSNTDEEHDYDHRSQRMTHTPSSAVTSINNQLRSDLELGRSIEINHEIEEAGESTGWRGLFMGRIMT</sequence>
<dbReference type="STRING" id="225359.A0A2S4PLR6"/>
<dbReference type="InterPro" id="IPR001841">
    <property type="entry name" value="Znf_RING"/>
</dbReference>
<reference evidence="12 13" key="1">
    <citation type="submission" date="2017-10" db="EMBL/GenBank/DDBJ databases">
        <title>Development of genomic resources for the powdery mildew, Erysiphe pulchra.</title>
        <authorList>
            <person name="Wadl P.A."/>
            <person name="Mack B.M."/>
            <person name="Moore G."/>
            <person name="Beltz S.B."/>
        </authorList>
    </citation>
    <scope>NUCLEOTIDE SEQUENCE [LARGE SCALE GENOMIC DNA]</scope>
    <source>
        <strain evidence="12">Cflorida</strain>
    </source>
</reference>
<feature type="compositionally biased region" description="Basic and acidic residues" evidence="9">
    <location>
        <begin position="507"/>
        <end position="523"/>
    </location>
</feature>
<evidence type="ECO:0000259" key="11">
    <source>
        <dbReference type="PROSITE" id="PS50089"/>
    </source>
</evidence>
<feature type="non-terminal residue" evidence="12">
    <location>
        <position position="848"/>
    </location>
</feature>
<dbReference type="EMBL" id="PEDP01002053">
    <property type="protein sequence ID" value="POS82957.1"/>
    <property type="molecule type" value="Genomic_DNA"/>
</dbReference>
<dbReference type="OrthoDB" id="5357315at2759"/>
<evidence type="ECO:0000256" key="8">
    <source>
        <dbReference type="PROSITE-ProRule" id="PRU00175"/>
    </source>
</evidence>
<evidence type="ECO:0000256" key="9">
    <source>
        <dbReference type="SAM" id="MobiDB-lite"/>
    </source>
</evidence>
<dbReference type="FunFam" id="3.30.40.10:FF:000364">
    <property type="entry name" value="Protease-associated PA domain protein"/>
    <property type="match status" value="1"/>
</dbReference>
<dbReference type="PROSITE" id="PS50089">
    <property type="entry name" value="ZF_RING_2"/>
    <property type="match status" value="1"/>
</dbReference>
<comment type="subcellular location">
    <subcellularLocation>
        <location evidence="1">Membrane</location>
    </subcellularLocation>
</comment>
<dbReference type="PANTHER" id="PTHR22765">
    <property type="entry name" value="RING FINGER AND PROTEASE ASSOCIATED DOMAIN-CONTAINING"/>
    <property type="match status" value="1"/>
</dbReference>
<dbReference type="SMART" id="SM00184">
    <property type="entry name" value="RING"/>
    <property type="match status" value="1"/>
</dbReference>
<dbReference type="InterPro" id="IPR003137">
    <property type="entry name" value="PA_domain"/>
</dbReference>
<dbReference type="InterPro" id="IPR046450">
    <property type="entry name" value="PA_dom_sf"/>
</dbReference>
<dbReference type="Proteomes" id="UP000237438">
    <property type="component" value="Unassembled WGS sequence"/>
</dbReference>
<organism evidence="12 13">
    <name type="scientific">Erysiphe pulchra</name>
    <dbReference type="NCBI Taxonomy" id="225359"/>
    <lineage>
        <taxon>Eukaryota</taxon>
        <taxon>Fungi</taxon>
        <taxon>Dikarya</taxon>
        <taxon>Ascomycota</taxon>
        <taxon>Pezizomycotina</taxon>
        <taxon>Leotiomycetes</taxon>
        <taxon>Erysiphales</taxon>
        <taxon>Erysiphaceae</taxon>
        <taxon>Erysiphe</taxon>
    </lineage>
</organism>
<dbReference type="SMART" id="SM00744">
    <property type="entry name" value="RINGv"/>
    <property type="match status" value="1"/>
</dbReference>
<keyword evidence="4 8" id="KW-0863">Zinc-finger</keyword>
<keyword evidence="3" id="KW-0479">Metal-binding</keyword>
<evidence type="ECO:0000256" key="2">
    <source>
        <dbReference type="ARBA" id="ARBA00022692"/>
    </source>
</evidence>
<feature type="region of interest" description="Disordered" evidence="9">
    <location>
        <begin position="781"/>
        <end position="805"/>
    </location>
</feature>
<keyword evidence="5" id="KW-0862">Zinc</keyword>
<dbReference type="InterPro" id="IPR051826">
    <property type="entry name" value="E3_ubiquitin-ligase_domain"/>
</dbReference>
<dbReference type="GO" id="GO:0008270">
    <property type="term" value="F:zinc ion binding"/>
    <property type="evidence" value="ECO:0007669"/>
    <property type="project" value="UniProtKB-KW"/>
</dbReference>
<dbReference type="SUPFAM" id="SSF52025">
    <property type="entry name" value="PA domain"/>
    <property type="match status" value="1"/>
</dbReference>
<dbReference type="AlphaFoldDB" id="A0A2S4PLR6"/>
<feature type="region of interest" description="Disordered" evidence="9">
    <location>
        <begin position="662"/>
        <end position="706"/>
    </location>
</feature>
<dbReference type="GO" id="GO:0061630">
    <property type="term" value="F:ubiquitin protein ligase activity"/>
    <property type="evidence" value="ECO:0007669"/>
    <property type="project" value="TreeGrafter"/>
</dbReference>
<evidence type="ECO:0000256" key="7">
    <source>
        <dbReference type="ARBA" id="ARBA00023136"/>
    </source>
</evidence>
<dbReference type="PANTHER" id="PTHR22765:SF406">
    <property type="entry name" value="PA AND RING FINGER DOMAIN PROTEIN (AFU_ORTHOLOGUE AFUA_2G02470)"/>
    <property type="match status" value="1"/>
</dbReference>
<dbReference type="Gene3D" id="3.50.30.30">
    <property type="match status" value="1"/>
</dbReference>
<feature type="domain" description="RING-type" evidence="11">
    <location>
        <begin position="720"/>
        <end position="763"/>
    </location>
</feature>
<dbReference type="GO" id="GO:0006511">
    <property type="term" value="P:ubiquitin-dependent protein catabolic process"/>
    <property type="evidence" value="ECO:0007669"/>
    <property type="project" value="TreeGrafter"/>
</dbReference>